<feature type="compositionally biased region" description="Low complexity" evidence="1">
    <location>
        <begin position="48"/>
        <end position="60"/>
    </location>
</feature>
<sequence length="60" mass="6524">MNYWEHCSEQASQPADNTVQVAAKRCRLNGRSRRKAAIAKAKMDSANATEAAATTTEQGQ</sequence>
<dbReference type="EMBL" id="VXIS01000067">
    <property type="protein sequence ID" value="KAA8908507.1"/>
    <property type="molecule type" value="Genomic_DNA"/>
</dbReference>
<dbReference type="InParanoid" id="A0A5J5EZ59"/>
<proteinExistence type="predicted"/>
<dbReference type="AlphaFoldDB" id="A0A5J5EZ59"/>
<name>A0A5J5EZ59_9PEZI</name>
<keyword evidence="3" id="KW-1185">Reference proteome</keyword>
<evidence type="ECO:0000313" key="3">
    <source>
        <dbReference type="Proteomes" id="UP000326924"/>
    </source>
</evidence>
<accession>A0A5J5EZ59</accession>
<dbReference type="Proteomes" id="UP000326924">
    <property type="component" value="Unassembled WGS sequence"/>
</dbReference>
<protein>
    <submittedName>
        <fullName evidence="2">Uncharacterized protein</fullName>
    </submittedName>
</protein>
<feature type="region of interest" description="Disordered" evidence="1">
    <location>
        <begin position="37"/>
        <end position="60"/>
    </location>
</feature>
<comment type="caution">
    <text evidence="2">The sequence shown here is derived from an EMBL/GenBank/DDBJ whole genome shotgun (WGS) entry which is preliminary data.</text>
</comment>
<reference evidence="2 3" key="1">
    <citation type="submission" date="2019-09" db="EMBL/GenBank/DDBJ databases">
        <title>Draft genome of the ectomycorrhizal ascomycete Sphaerosporella brunnea.</title>
        <authorList>
            <consortium name="DOE Joint Genome Institute"/>
            <person name="Benucci G.M."/>
            <person name="Marozzi G."/>
            <person name="Antonielli L."/>
            <person name="Sanchez S."/>
            <person name="Marco P."/>
            <person name="Wang X."/>
            <person name="Falini L.B."/>
            <person name="Barry K."/>
            <person name="Haridas S."/>
            <person name="Lipzen A."/>
            <person name="Labutti K."/>
            <person name="Grigoriev I.V."/>
            <person name="Murat C."/>
            <person name="Martin F."/>
            <person name="Albertini E."/>
            <person name="Donnini D."/>
            <person name="Bonito G."/>
        </authorList>
    </citation>
    <scope>NUCLEOTIDE SEQUENCE [LARGE SCALE GENOMIC DNA]</scope>
    <source>
        <strain evidence="2 3">Sb_GMNB300</strain>
    </source>
</reference>
<evidence type="ECO:0000256" key="1">
    <source>
        <dbReference type="SAM" id="MobiDB-lite"/>
    </source>
</evidence>
<gene>
    <name evidence="2" type="ORF">FN846DRAFT_906109</name>
</gene>
<evidence type="ECO:0000313" key="2">
    <source>
        <dbReference type="EMBL" id="KAA8908507.1"/>
    </source>
</evidence>
<organism evidence="2 3">
    <name type="scientific">Sphaerosporella brunnea</name>
    <dbReference type="NCBI Taxonomy" id="1250544"/>
    <lineage>
        <taxon>Eukaryota</taxon>
        <taxon>Fungi</taxon>
        <taxon>Dikarya</taxon>
        <taxon>Ascomycota</taxon>
        <taxon>Pezizomycotina</taxon>
        <taxon>Pezizomycetes</taxon>
        <taxon>Pezizales</taxon>
        <taxon>Pyronemataceae</taxon>
        <taxon>Sphaerosporella</taxon>
    </lineage>
</organism>